<organism evidence="2 3">
    <name type="scientific">Desulfocucumis palustris</name>
    <dbReference type="NCBI Taxonomy" id="1898651"/>
    <lineage>
        <taxon>Bacteria</taxon>
        <taxon>Bacillati</taxon>
        <taxon>Bacillota</taxon>
        <taxon>Clostridia</taxon>
        <taxon>Eubacteriales</taxon>
        <taxon>Desulfocucumaceae</taxon>
        <taxon>Desulfocucumis</taxon>
    </lineage>
</organism>
<dbReference type="EMBL" id="BFAV01000155">
    <property type="protein sequence ID" value="GBF35013.1"/>
    <property type="molecule type" value="Genomic_DNA"/>
</dbReference>
<dbReference type="RefSeq" id="WP_104373147.1">
    <property type="nucleotide sequence ID" value="NZ_BFAV01000155.1"/>
</dbReference>
<dbReference type="AlphaFoldDB" id="A0A2L2XH27"/>
<evidence type="ECO:0000313" key="2">
    <source>
        <dbReference type="EMBL" id="GBF35013.1"/>
    </source>
</evidence>
<reference evidence="3" key="1">
    <citation type="submission" date="2018-02" db="EMBL/GenBank/DDBJ databases">
        <title>Genome sequence of Desulfocucumis palustris strain NAW-5.</title>
        <authorList>
            <person name="Watanabe M."/>
            <person name="Kojima H."/>
            <person name="Fukui M."/>
        </authorList>
    </citation>
    <scope>NUCLEOTIDE SEQUENCE [LARGE SCALE GENOMIC DNA]</scope>
    <source>
        <strain evidence="3">NAW-5</strain>
    </source>
</reference>
<sequence length="162" mass="18166">MDVNYTTTLIEMGKSLTTLAVKGTVSAVNTKVKAIKEEKNAEKIRATYDEIINELISEREEAVRIAQAYKSELDRIEISDENIKHLNNTVERVLEILKVMAPNTPLETYEQIKELISVDTLKAIQLLGFNYKAAIGEPLTQLCADAILSKVKGTSNQNKTRR</sequence>
<evidence type="ECO:0000256" key="1">
    <source>
        <dbReference type="SAM" id="Coils"/>
    </source>
</evidence>
<evidence type="ECO:0000313" key="3">
    <source>
        <dbReference type="Proteomes" id="UP000239549"/>
    </source>
</evidence>
<proteinExistence type="predicted"/>
<feature type="coiled-coil region" evidence="1">
    <location>
        <begin position="34"/>
        <end position="72"/>
    </location>
</feature>
<keyword evidence="3" id="KW-1185">Reference proteome</keyword>
<dbReference type="Proteomes" id="UP000239549">
    <property type="component" value="Unassembled WGS sequence"/>
</dbReference>
<dbReference type="OrthoDB" id="2606754at2"/>
<keyword evidence="1" id="KW-0175">Coiled coil</keyword>
<protein>
    <submittedName>
        <fullName evidence="2">Uncharacterized protein</fullName>
    </submittedName>
</protein>
<gene>
    <name evidence="2" type="ORF">DCCM_4134</name>
</gene>
<accession>A0A2L2XH27</accession>
<comment type="caution">
    <text evidence="2">The sequence shown here is derived from an EMBL/GenBank/DDBJ whole genome shotgun (WGS) entry which is preliminary data.</text>
</comment>
<name>A0A2L2XH27_9FIRM</name>